<feature type="region of interest" description="Disordered" evidence="1">
    <location>
        <begin position="948"/>
        <end position="969"/>
    </location>
</feature>
<dbReference type="Gene3D" id="3.40.50.300">
    <property type="entry name" value="P-loop containing nucleotide triphosphate hydrolases"/>
    <property type="match status" value="1"/>
</dbReference>
<dbReference type="InterPro" id="IPR016024">
    <property type="entry name" value="ARM-type_fold"/>
</dbReference>
<dbReference type="PANTHER" id="PTHR46844:SF1">
    <property type="entry name" value="SLR5058 PROTEIN"/>
    <property type="match status" value="1"/>
</dbReference>
<feature type="domain" description="NACHT" evidence="2">
    <location>
        <begin position="435"/>
        <end position="570"/>
    </location>
</feature>
<gene>
    <name evidence="3" type="ORF">N7493_001278</name>
</gene>
<dbReference type="SUPFAM" id="SSF48371">
    <property type="entry name" value="ARM repeat"/>
    <property type="match status" value="1"/>
</dbReference>
<name>A0AAD6MZS5_9EURO</name>
<dbReference type="Proteomes" id="UP001215712">
    <property type="component" value="Unassembled WGS sequence"/>
</dbReference>
<evidence type="ECO:0000256" key="1">
    <source>
        <dbReference type="SAM" id="MobiDB-lite"/>
    </source>
</evidence>
<dbReference type="GO" id="GO:0072330">
    <property type="term" value="P:monocarboxylic acid biosynthetic process"/>
    <property type="evidence" value="ECO:0007669"/>
    <property type="project" value="UniProtKB-ARBA"/>
</dbReference>
<dbReference type="InterPro" id="IPR007111">
    <property type="entry name" value="NACHT_NTPase"/>
</dbReference>
<evidence type="ECO:0000259" key="2">
    <source>
        <dbReference type="PROSITE" id="PS50837"/>
    </source>
</evidence>
<dbReference type="InterPro" id="IPR027417">
    <property type="entry name" value="P-loop_NTPase"/>
</dbReference>
<dbReference type="PROSITE" id="PS50837">
    <property type="entry name" value="NACHT"/>
    <property type="match status" value="1"/>
</dbReference>
<organism evidence="3 4">
    <name type="scientific">Penicillium malachiteum</name>
    <dbReference type="NCBI Taxonomy" id="1324776"/>
    <lineage>
        <taxon>Eukaryota</taxon>
        <taxon>Fungi</taxon>
        <taxon>Dikarya</taxon>
        <taxon>Ascomycota</taxon>
        <taxon>Pezizomycotina</taxon>
        <taxon>Eurotiomycetes</taxon>
        <taxon>Eurotiomycetidae</taxon>
        <taxon>Eurotiales</taxon>
        <taxon>Aspergillaceae</taxon>
        <taxon>Penicillium</taxon>
    </lineage>
</organism>
<dbReference type="Pfam" id="PF05729">
    <property type="entry name" value="NACHT"/>
    <property type="match status" value="1"/>
</dbReference>
<dbReference type="SUPFAM" id="SSF53474">
    <property type="entry name" value="alpha/beta-Hydrolases"/>
    <property type="match status" value="1"/>
</dbReference>
<feature type="compositionally biased region" description="Polar residues" evidence="1">
    <location>
        <begin position="16"/>
        <end position="32"/>
    </location>
</feature>
<feature type="region of interest" description="Disordered" evidence="1">
    <location>
        <begin position="1"/>
        <end position="32"/>
    </location>
</feature>
<dbReference type="EMBL" id="JAQJAN010000002">
    <property type="protein sequence ID" value="KAJ5738123.1"/>
    <property type="molecule type" value="Genomic_DNA"/>
</dbReference>
<dbReference type="GO" id="GO:0017000">
    <property type="term" value="P:antibiotic biosynthetic process"/>
    <property type="evidence" value="ECO:0007669"/>
    <property type="project" value="UniProtKB-ARBA"/>
</dbReference>
<dbReference type="Pfam" id="PF13646">
    <property type="entry name" value="HEAT_2"/>
    <property type="match status" value="1"/>
</dbReference>
<accession>A0AAD6MZS5</accession>
<dbReference type="SUPFAM" id="SSF52540">
    <property type="entry name" value="P-loop containing nucleoside triphosphate hydrolases"/>
    <property type="match status" value="1"/>
</dbReference>
<reference evidence="3" key="2">
    <citation type="submission" date="2023-01" db="EMBL/GenBank/DDBJ databases">
        <authorList>
            <person name="Petersen C."/>
        </authorList>
    </citation>
    <scope>NUCLEOTIDE SEQUENCE</scope>
    <source>
        <strain evidence="3">IBT 17514</strain>
    </source>
</reference>
<feature type="compositionally biased region" description="Basic and acidic residues" evidence="1">
    <location>
        <begin position="1"/>
        <end position="15"/>
    </location>
</feature>
<feature type="compositionally biased region" description="Basic and acidic residues" evidence="1">
    <location>
        <begin position="959"/>
        <end position="969"/>
    </location>
</feature>
<comment type="caution">
    <text evidence="3">The sequence shown here is derived from an EMBL/GenBank/DDBJ whole genome shotgun (WGS) entry which is preliminary data.</text>
</comment>
<dbReference type="InterPro" id="IPR029058">
    <property type="entry name" value="AB_hydrolase_fold"/>
</dbReference>
<dbReference type="InterPro" id="IPR011989">
    <property type="entry name" value="ARM-like"/>
</dbReference>
<evidence type="ECO:0000313" key="4">
    <source>
        <dbReference type="Proteomes" id="UP001215712"/>
    </source>
</evidence>
<keyword evidence="4" id="KW-1185">Reference proteome</keyword>
<dbReference type="PANTHER" id="PTHR46844">
    <property type="entry name" value="SLR5058 PROTEIN"/>
    <property type="match status" value="1"/>
</dbReference>
<feature type="compositionally biased region" description="Basic residues" evidence="1">
    <location>
        <begin position="948"/>
        <end position="958"/>
    </location>
</feature>
<dbReference type="InterPro" id="IPR055496">
    <property type="entry name" value="DUF7068"/>
</dbReference>
<dbReference type="Pfam" id="PF23238">
    <property type="entry name" value="DUF7068"/>
    <property type="match status" value="1"/>
</dbReference>
<evidence type="ECO:0000313" key="3">
    <source>
        <dbReference type="EMBL" id="KAJ5738123.1"/>
    </source>
</evidence>
<proteinExistence type="predicted"/>
<sequence length="1482" mass="168306">MERIKSVFKSSKSDETPTTSNEASTISKGALKASQNGPRAVILEQVYPPLGSSQKTEVDIIAIHGLDTNSSDTWTHIEKESGARVNWLKDCNMLPEKVPSARILTCDWPSALHESLDFVQQTIGEFAISMLAGIKGWRAPANQSNQSDTPIIFVASCLGGVILMKMLAMAAKGSEYEFVRKATRGFVFLATPFRGTSFESVVLWAKPALKMEAMFKGKKISKLMDFVMPSFELQTLVSDFTSFCHEEHLIDHTYVFYETGKTSLLRKVPILPGFVADWNSQPMVTVSSASLDIAAHPLVIDKPHVLMNKFSGPGDDGFCKVSGKLQDLVRRACRGRPIQRAKAWIQENCYSLEKLKIERLSGKPLPMDQCYINLAIVERQRFMGQPDEIETAVGQSPFSLKARLNLIDPSEGTEVDLLNLFEPRETEDGQEKTPRRVLIRGRAGVGKTTLCKKIIYEFTHRNMWHGLFEHVLWVPLRKLKLKERRSIAGYSFNHLFCHEFFSGIPTETEKQELSNALGATLGDSQNGKTLFLLDGLDEVSQDVYGDMEVFLKTLLNQSNVIITSRPNAMLTAVLEQPFDLELETIGFYSQQVASYIEVAFTERGHIDIEAVKNIKSFLQTRQLMQDLVRIPIQLDALCYTWHGVQKQKEPFPETMTGVYRAMERGLWRKDIVNLGKKTPQEMEITQDRIVKRLIEHEAETLQLVAFTGMYNEIIDFEPYHREIIFEHVPRECFDDQWLGRVSFLRTSDPSSDPLDRYYHFIHLTFQEFFAAKYIERQWRNTEPLRCFKLRGGGTKSIDARAFFLDHKYDPRYDIVWRFVAGLLDDDTRINPFFDVIAAEPRDLLGPVHQRLVMTCLSEVSNDERLQLRTDLEHRLSNWMLFEYDLTGNLRLAKVNEVPEGAIIRALNTGSEGARKSFLGFLESRQTSPSITEHVKKWLQDEGSVSKTSKRFFKGPKSRTTREPRIQQKSPHETIKGSIKDFLHADSSVRRAAIISIRDQAVLSQGDANIIVKLLGSPVEPVRVAALSILQSRPDMSQETMKALIGLFDHKSRWTASAAAQALQNIPADLNREFIKAMEERLKPGQGRTECIVLEALQKHPNLIPEITGVILEQMKHTNSIVRVLAIRALRDQPDPRGEIQLAIVSLAGDDSHTVRSAVIQAFQHKPDLGQEIKDFILRRIEGEEAPTVAMQILQSQRRLSPNMIKAIEERLHREWPESNPDVDRLGRLEVSMRQAAMQALQNKLDLSPETIRMIEKHMRYQKSAIQCAAIQALQSHQNLSPNAIRYMKEHMLTHPSHSVRQAAIQTLQTQRDPSGDMSAVIATRIQDSERPVRQAAIQALQNRHDLSPKIIQSIEQLLNDEDPTTRQAAVRALQSQPDPSLGALRAITAMLNDNDWRVQQASFEALEHQRDLSSEIVEPLIVSLYHTFLKASFKDHFYWCITNEGLFMVFGSRKILFKGTKDRFQDMLRKAKNASAIGIPEL</sequence>
<protein>
    <recommendedName>
        <fullName evidence="2">NACHT domain-containing protein</fullName>
    </recommendedName>
</protein>
<reference evidence="3" key="1">
    <citation type="journal article" date="2023" name="IMA Fungus">
        <title>Comparative genomic study of the Penicillium genus elucidates a diverse pangenome and 15 lateral gene transfer events.</title>
        <authorList>
            <person name="Petersen C."/>
            <person name="Sorensen T."/>
            <person name="Nielsen M.R."/>
            <person name="Sondergaard T.E."/>
            <person name="Sorensen J.L."/>
            <person name="Fitzpatrick D.A."/>
            <person name="Frisvad J.C."/>
            <person name="Nielsen K.L."/>
        </authorList>
    </citation>
    <scope>NUCLEOTIDE SEQUENCE</scope>
    <source>
        <strain evidence="3">IBT 17514</strain>
    </source>
</reference>
<dbReference type="Gene3D" id="1.25.10.10">
    <property type="entry name" value="Leucine-rich Repeat Variant"/>
    <property type="match status" value="3"/>
</dbReference>